<comment type="caution">
    <text evidence="2">The sequence shown here is derived from an EMBL/GenBank/DDBJ whole genome shotgun (WGS) entry which is preliminary data.</text>
</comment>
<name>A0ABP7SXV1_9SPHN</name>
<evidence type="ECO:0000259" key="1">
    <source>
        <dbReference type="Pfam" id="PF05523"/>
    </source>
</evidence>
<dbReference type="InterPro" id="IPR011051">
    <property type="entry name" value="RmlC_Cupin_sf"/>
</dbReference>
<sequence>MLLPDQEIIAGCELIELPVRGDERGSLVPMEARREVPFAIERVYTVFGTDQGVRRGFHAHRELQQFALSVAGGCTMVLDDGERRQKIRLDRPNVGLTIPPMVWHEMEDFTPDCVLLVLADAPYAEADYIRGYDDFLALVGAGR</sequence>
<dbReference type="Proteomes" id="UP001500235">
    <property type="component" value="Unassembled WGS sequence"/>
</dbReference>
<evidence type="ECO:0000313" key="2">
    <source>
        <dbReference type="EMBL" id="GAA4017978.1"/>
    </source>
</evidence>
<dbReference type="CDD" id="cd20292">
    <property type="entry name" value="cupin_QdtA-like"/>
    <property type="match status" value="1"/>
</dbReference>
<dbReference type="RefSeq" id="WP_344706928.1">
    <property type="nucleotide sequence ID" value="NZ_BAABBQ010000001.1"/>
</dbReference>
<proteinExistence type="predicted"/>
<dbReference type="EMBL" id="BAABBQ010000001">
    <property type="protein sequence ID" value="GAA4017978.1"/>
    <property type="molecule type" value="Genomic_DNA"/>
</dbReference>
<gene>
    <name evidence="2" type="ORF">GCM10022280_16670</name>
</gene>
<dbReference type="InterPro" id="IPR008894">
    <property type="entry name" value="QdtA_cupin_dom"/>
</dbReference>
<evidence type="ECO:0000313" key="3">
    <source>
        <dbReference type="Proteomes" id="UP001500235"/>
    </source>
</evidence>
<keyword evidence="3" id="KW-1185">Reference proteome</keyword>
<accession>A0ABP7SXV1</accession>
<feature type="domain" description="Sugar 3,4-ketoisomerase QdtA cupin" evidence="1">
    <location>
        <begin position="11"/>
        <end position="139"/>
    </location>
</feature>
<dbReference type="SUPFAM" id="SSF51182">
    <property type="entry name" value="RmlC-like cupins"/>
    <property type="match status" value="1"/>
</dbReference>
<dbReference type="Pfam" id="PF05523">
    <property type="entry name" value="FdtA"/>
    <property type="match status" value="1"/>
</dbReference>
<dbReference type="Gene3D" id="2.60.120.10">
    <property type="entry name" value="Jelly Rolls"/>
    <property type="match status" value="1"/>
</dbReference>
<dbReference type="InterPro" id="IPR014710">
    <property type="entry name" value="RmlC-like_jellyroll"/>
</dbReference>
<protein>
    <submittedName>
        <fullName evidence="2">FdtA/QdtA family cupin domain-containing protein</fullName>
    </submittedName>
</protein>
<reference evidence="3" key="1">
    <citation type="journal article" date="2019" name="Int. J. Syst. Evol. Microbiol.">
        <title>The Global Catalogue of Microorganisms (GCM) 10K type strain sequencing project: providing services to taxonomists for standard genome sequencing and annotation.</title>
        <authorList>
            <consortium name="The Broad Institute Genomics Platform"/>
            <consortium name="The Broad Institute Genome Sequencing Center for Infectious Disease"/>
            <person name="Wu L."/>
            <person name="Ma J."/>
        </authorList>
    </citation>
    <scope>NUCLEOTIDE SEQUENCE [LARGE SCALE GENOMIC DNA]</scope>
    <source>
        <strain evidence="3">JCM 17563</strain>
    </source>
</reference>
<organism evidence="2 3">
    <name type="scientific">Sphingomonas swuensis</name>
    <dbReference type="NCBI Taxonomy" id="977800"/>
    <lineage>
        <taxon>Bacteria</taxon>
        <taxon>Pseudomonadati</taxon>
        <taxon>Pseudomonadota</taxon>
        <taxon>Alphaproteobacteria</taxon>
        <taxon>Sphingomonadales</taxon>
        <taxon>Sphingomonadaceae</taxon>
        <taxon>Sphingomonas</taxon>
    </lineage>
</organism>